<dbReference type="STRING" id="1752398.A8M32_02230"/>
<dbReference type="GO" id="GO:0016747">
    <property type="term" value="F:acyltransferase activity, transferring groups other than amino-acyl groups"/>
    <property type="evidence" value="ECO:0007669"/>
    <property type="project" value="InterPro"/>
</dbReference>
<organism evidence="3 4">
    <name type="scientific">Sinorhizobium alkalisoli</name>
    <dbReference type="NCBI Taxonomy" id="1752398"/>
    <lineage>
        <taxon>Bacteria</taxon>
        <taxon>Pseudomonadati</taxon>
        <taxon>Pseudomonadota</taxon>
        <taxon>Alphaproteobacteria</taxon>
        <taxon>Hyphomicrobiales</taxon>
        <taxon>Rhizobiaceae</taxon>
        <taxon>Sinorhizobium/Ensifer group</taxon>
        <taxon>Sinorhizobium</taxon>
    </lineage>
</organism>
<evidence type="ECO:0000256" key="1">
    <source>
        <dbReference type="ARBA" id="ARBA00022679"/>
    </source>
</evidence>
<reference evidence="4" key="1">
    <citation type="submission" date="2016-05" db="EMBL/GenBank/DDBJ databases">
        <authorList>
            <person name="Li Y."/>
        </authorList>
    </citation>
    <scope>NUCLEOTIDE SEQUENCE [LARGE SCALE GENOMIC DNA]</scope>
    <source>
        <strain evidence="4">YIC4027</strain>
    </source>
</reference>
<dbReference type="Pfam" id="PF00583">
    <property type="entry name" value="Acetyltransf_1"/>
    <property type="match status" value="1"/>
</dbReference>
<name>A0A1E3VHA0_9HYPH</name>
<evidence type="ECO:0000313" key="4">
    <source>
        <dbReference type="Proteomes" id="UP000094342"/>
    </source>
</evidence>
<dbReference type="PANTHER" id="PTHR43877">
    <property type="entry name" value="AMINOALKYLPHOSPHONATE N-ACETYLTRANSFERASE-RELATED-RELATED"/>
    <property type="match status" value="1"/>
</dbReference>
<dbReference type="PANTHER" id="PTHR43877:SF2">
    <property type="entry name" value="AMINOALKYLPHOSPHONATE N-ACETYLTRANSFERASE-RELATED"/>
    <property type="match status" value="1"/>
</dbReference>
<dbReference type="InterPro" id="IPR016181">
    <property type="entry name" value="Acyl_CoA_acyltransferase"/>
</dbReference>
<dbReference type="Proteomes" id="UP000094342">
    <property type="component" value="Unassembled WGS sequence"/>
</dbReference>
<dbReference type="InterPro" id="IPR000182">
    <property type="entry name" value="GNAT_dom"/>
</dbReference>
<dbReference type="EMBL" id="LYBW01000036">
    <property type="protein sequence ID" value="ODR92953.1"/>
    <property type="molecule type" value="Genomic_DNA"/>
</dbReference>
<protein>
    <submittedName>
        <fullName evidence="3">Acetyltransferase</fullName>
    </submittedName>
</protein>
<proteinExistence type="predicted"/>
<dbReference type="InterPro" id="IPR050832">
    <property type="entry name" value="Bact_Acetyltransf"/>
</dbReference>
<comment type="caution">
    <text evidence="3">The sequence shown here is derived from an EMBL/GenBank/DDBJ whole genome shotgun (WGS) entry which is preliminary data.</text>
</comment>
<keyword evidence="1 3" id="KW-0808">Transferase</keyword>
<keyword evidence="2" id="KW-0012">Acyltransferase</keyword>
<dbReference type="AlphaFoldDB" id="A0A1E3VHA0"/>
<dbReference type="OrthoDB" id="9799092at2"/>
<sequence>MPVGIRLLVPDDIEIFQRIRLEALRAEPDCFASSVEDWEKLSDDEWRRRLVDGSVFAGFRGEDPVGIMGLLRERAKNMAHRATLVMVYVRQDSRGTGLATSLLKAVTDHALAQGIRQLELAVSAENPKAIGFYRRNGFAQIGCIPGGCIRNGREVDDILMARRIVA</sequence>
<dbReference type="SUPFAM" id="SSF55729">
    <property type="entry name" value="Acyl-CoA N-acyltransferases (Nat)"/>
    <property type="match status" value="1"/>
</dbReference>
<keyword evidence="4" id="KW-1185">Reference proteome</keyword>
<accession>A0A1E3VHA0</accession>
<dbReference type="CDD" id="cd04301">
    <property type="entry name" value="NAT_SF"/>
    <property type="match status" value="1"/>
</dbReference>
<gene>
    <name evidence="3" type="ORF">A8M32_02230</name>
</gene>
<dbReference type="RefSeq" id="WP_069456781.1">
    <property type="nucleotide sequence ID" value="NZ_CP034910.1"/>
</dbReference>
<evidence type="ECO:0000313" key="3">
    <source>
        <dbReference type="EMBL" id="ODR92953.1"/>
    </source>
</evidence>
<dbReference type="PROSITE" id="PS51186">
    <property type="entry name" value="GNAT"/>
    <property type="match status" value="1"/>
</dbReference>
<dbReference type="Gene3D" id="3.40.630.30">
    <property type="match status" value="1"/>
</dbReference>
<evidence type="ECO:0000256" key="2">
    <source>
        <dbReference type="ARBA" id="ARBA00023315"/>
    </source>
</evidence>